<dbReference type="EMBL" id="GBRH01267284">
    <property type="protein sequence ID" value="JAD30611.1"/>
    <property type="molecule type" value="Transcribed_RNA"/>
</dbReference>
<feature type="region of interest" description="Disordered" evidence="1">
    <location>
        <begin position="1"/>
        <end position="20"/>
    </location>
</feature>
<proteinExistence type="predicted"/>
<protein>
    <submittedName>
        <fullName evidence="2">Uncharacterized protein</fullName>
    </submittedName>
</protein>
<organism evidence="2">
    <name type="scientific">Arundo donax</name>
    <name type="common">Giant reed</name>
    <name type="synonym">Donax arundinaceus</name>
    <dbReference type="NCBI Taxonomy" id="35708"/>
    <lineage>
        <taxon>Eukaryota</taxon>
        <taxon>Viridiplantae</taxon>
        <taxon>Streptophyta</taxon>
        <taxon>Embryophyta</taxon>
        <taxon>Tracheophyta</taxon>
        <taxon>Spermatophyta</taxon>
        <taxon>Magnoliopsida</taxon>
        <taxon>Liliopsida</taxon>
        <taxon>Poales</taxon>
        <taxon>Poaceae</taxon>
        <taxon>PACMAD clade</taxon>
        <taxon>Arundinoideae</taxon>
        <taxon>Arundineae</taxon>
        <taxon>Arundo</taxon>
    </lineage>
</organism>
<reference evidence="2" key="1">
    <citation type="submission" date="2014-09" db="EMBL/GenBank/DDBJ databases">
        <authorList>
            <person name="Magalhaes I.L.F."/>
            <person name="Oliveira U."/>
            <person name="Santos F.R."/>
            <person name="Vidigal T.H.D.A."/>
            <person name="Brescovit A.D."/>
            <person name="Santos A.J."/>
        </authorList>
    </citation>
    <scope>NUCLEOTIDE SEQUENCE</scope>
    <source>
        <tissue evidence="2">Shoot tissue taken approximately 20 cm above the soil surface</tissue>
    </source>
</reference>
<dbReference type="AlphaFoldDB" id="A0A0A8YVL5"/>
<evidence type="ECO:0000313" key="2">
    <source>
        <dbReference type="EMBL" id="JAD30611.1"/>
    </source>
</evidence>
<sequence>MSARASSPAAGAHSGELSNSRMNSRVKWNTGILVPSTKTCQHFLYYALLLIHNELLRIGNCRKKNGSG</sequence>
<reference evidence="2" key="2">
    <citation type="journal article" date="2015" name="Data Brief">
        <title>Shoot transcriptome of the giant reed, Arundo donax.</title>
        <authorList>
            <person name="Barrero R.A."/>
            <person name="Guerrero F.D."/>
            <person name="Moolhuijzen P."/>
            <person name="Goolsby J.A."/>
            <person name="Tidwell J."/>
            <person name="Bellgard S.E."/>
            <person name="Bellgard M.I."/>
        </authorList>
    </citation>
    <scope>NUCLEOTIDE SEQUENCE</scope>
    <source>
        <tissue evidence="2">Shoot tissue taken approximately 20 cm above the soil surface</tissue>
    </source>
</reference>
<evidence type="ECO:0000256" key="1">
    <source>
        <dbReference type="SAM" id="MobiDB-lite"/>
    </source>
</evidence>
<name>A0A0A8YVL5_ARUDO</name>
<accession>A0A0A8YVL5</accession>